<proteinExistence type="predicted"/>
<feature type="region of interest" description="Disordered" evidence="1">
    <location>
        <begin position="1"/>
        <end position="32"/>
    </location>
</feature>
<feature type="compositionally biased region" description="Polar residues" evidence="1">
    <location>
        <begin position="1"/>
        <end position="21"/>
    </location>
</feature>
<protein>
    <submittedName>
        <fullName evidence="2">Uncharacterized protein</fullName>
    </submittedName>
</protein>
<accession>A0A0R1LVJ2</accession>
<comment type="caution">
    <text evidence="2">The sequence shown here is derived from an EMBL/GenBank/DDBJ whole genome shotgun (WGS) entry which is preliminary data.</text>
</comment>
<dbReference type="STRING" id="1423776.FD04_GL002066"/>
<sequence length="150" mass="16547">MGKQQARFNSGNLRSTGQSHYNFGGAQHHSGGSKSAAKKAIESYWPFVQTQLTKLSDPVVEVELKDLHKSVSRYGLQRLTGYQAAGGTYGPTVKAFVSACNDQLANLLEQQFEASDTTMSRRDFTIAFEHEVNALVQQYEAQLTSLSRQA</sequence>
<evidence type="ECO:0000313" key="2">
    <source>
        <dbReference type="EMBL" id="KRK97204.1"/>
    </source>
</evidence>
<name>A0A0R1LVJ2_9LACO</name>
<evidence type="ECO:0000313" key="3">
    <source>
        <dbReference type="Proteomes" id="UP000051160"/>
    </source>
</evidence>
<dbReference type="PATRIC" id="fig|1423776.4.peg.2092"/>
<gene>
    <name evidence="2" type="ORF">FD04_GL002066</name>
</gene>
<dbReference type="AlphaFoldDB" id="A0A0R1LVJ2"/>
<dbReference type="EMBL" id="AZEE01000030">
    <property type="protein sequence ID" value="KRK97204.1"/>
    <property type="molecule type" value="Genomic_DNA"/>
</dbReference>
<dbReference type="RefSeq" id="WP_056948992.1">
    <property type="nucleotide sequence ID" value="NZ_AZEE01000030.1"/>
</dbReference>
<reference evidence="2 3" key="1">
    <citation type="journal article" date="2015" name="Genome Announc.">
        <title>Expanding the biotechnology potential of lactobacilli through comparative genomics of 213 strains and associated genera.</title>
        <authorList>
            <person name="Sun Z."/>
            <person name="Harris H.M."/>
            <person name="McCann A."/>
            <person name="Guo C."/>
            <person name="Argimon S."/>
            <person name="Zhang W."/>
            <person name="Yang X."/>
            <person name="Jeffery I.B."/>
            <person name="Cooney J.C."/>
            <person name="Kagawa T.F."/>
            <person name="Liu W."/>
            <person name="Song Y."/>
            <person name="Salvetti E."/>
            <person name="Wrobel A."/>
            <person name="Rasinkangas P."/>
            <person name="Parkhill J."/>
            <person name="Rea M.C."/>
            <person name="O'Sullivan O."/>
            <person name="Ritari J."/>
            <person name="Douillard F.P."/>
            <person name="Paul Ross R."/>
            <person name="Yang R."/>
            <person name="Briner A.E."/>
            <person name="Felis G.E."/>
            <person name="de Vos W.M."/>
            <person name="Barrangou R."/>
            <person name="Klaenhammer T.R."/>
            <person name="Caufield P.W."/>
            <person name="Cui Y."/>
            <person name="Zhang H."/>
            <person name="O'Toole P.W."/>
        </authorList>
    </citation>
    <scope>NUCLEOTIDE SEQUENCE [LARGE SCALE GENOMIC DNA]</scope>
    <source>
        <strain evidence="2 3">DSM 19909</strain>
    </source>
</reference>
<keyword evidence="3" id="KW-1185">Reference proteome</keyword>
<dbReference type="Proteomes" id="UP000051160">
    <property type="component" value="Unassembled WGS sequence"/>
</dbReference>
<dbReference type="OrthoDB" id="2294077at2"/>
<evidence type="ECO:0000256" key="1">
    <source>
        <dbReference type="SAM" id="MobiDB-lite"/>
    </source>
</evidence>
<organism evidence="2 3">
    <name type="scientific">Secundilactobacillus odoratitofui DSM 19909 = JCM 15043</name>
    <dbReference type="NCBI Taxonomy" id="1423776"/>
    <lineage>
        <taxon>Bacteria</taxon>
        <taxon>Bacillati</taxon>
        <taxon>Bacillota</taxon>
        <taxon>Bacilli</taxon>
        <taxon>Lactobacillales</taxon>
        <taxon>Lactobacillaceae</taxon>
        <taxon>Secundilactobacillus</taxon>
    </lineage>
</organism>